<evidence type="ECO:0000256" key="5">
    <source>
        <dbReference type="ARBA" id="ARBA00022723"/>
    </source>
</evidence>
<dbReference type="Pfam" id="PF05649">
    <property type="entry name" value="Peptidase_M13_N"/>
    <property type="match status" value="1"/>
</dbReference>
<dbReference type="InterPro" id="IPR042089">
    <property type="entry name" value="Peptidase_M13_dom_2"/>
</dbReference>
<dbReference type="InterPro" id="IPR008753">
    <property type="entry name" value="Peptidase_M13_N"/>
</dbReference>
<dbReference type="GO" id="GO:0016485">
    <property type="term" value="P:protein processing"/>
    <property type="evidence" value="ECO:0007669"/>
    <property type="project" value="TreeGrafter"/>
</dbReference>
<dbReference type="PROSITE" id="PS51885">
    <property type="entry name" value="NEPRILYSIN"/>
    <property type="match status" value="1"/>
</dbReference>
<keyword evidence="8" id="KW-0482">Metalloprotease</keyword>
<evidence type="ECO:0000256" key="7">
    <source>
        <dbReference type="ARBA" id="ARBA00022833"/>
    </source>
</evidence>
<evidence type="ECO:0000256" key="8">
    <source>
        <dbReference type="ARBA" id="ARBA00023049"/>
    </source>
</evidence>
<dbReference type="GO" id="GO:0046872">
    <property type="term" value="F:metal ion binding"/>
    <property type="evidence" value="ECO:0007669"/>
    <property type="project" value="UniProtKB-KW"/>
</dbReference>
<keyword evidence="9" id="KW-0812">Transmembrane</keyword>
<accession>A0A067REZ8</accession>
<evidence type="ECO:0000256" key="9">
    <source>
        <dbReference type="SAM" id="Phobius"/>
    </source>
</evidence>
<protein>
    <submittedName>
        <fullName evidence="12">Endothelin-converting enzyme 1</fullName>
    </submittedName>
</protein>
<proteinExistence type="inferred from homology"/>
<dbReference type="Gene3D" id="3.40.390.10">
    <property type="entry name" value="Collagenase (Catalytic Domain)"/>
    <property type="match status" value="1"/>
</dbReference>
<dbReference type="FunCoup" id="A0A067REZ8">
    <property type="interactions" value="92"/>
</dbReference>
<dbReference type="MEROPS" id="M13.A14"/>
<keyword evidence="4" id="KW-0645">Protease</keyword>
<dbReference type="eggNOG" id="KOG3624">
    <property type="taxonomic scope" value="Eukaryota"/>
</dbReference>
<dbReference type="Proteomes" id="UP000027135">
    <property type="component" value="Unassembled WGS sequence"/>
</dbReference>
<dbReference type="CDD" id="cd08662">
    <property type="entry name" value="M13"/>
    <property type="match status" value="1"/>
</dbReference>
<dbReference type="InterPro" id="IPR024079">
    <property type="entry name" value="MetalloPept_cat_dom_sf"/>
</dbReference>
<sequence>MTRYKQAELEEDDSSSVGSVQLTEGVSATATHIRYHTGTTIWKTRSLLEKCLLILTATLLLLVFVLGTLLSATSREEPALQVIHVGPHTADEQYCLTVPCVTAAASMLISLDMSVNPCDDFYQYSCGGWVRSNPIPDGKSMWGTFGKLEQKNQLVVKNVLEKPFVELKSKAEEKAKMYYLSCMDSNETIEALGAKPMLNLLRKVGGWNISAVGGKPFNVSAWNLQNTIQVLQNRYNMGGLFSWAVGEDDRNSSRHVIQIDQGGLTLPTRDNYLNKTANEKILAAYLDYMTKIGVLLGGEENSTRAQMQGVIEFETQIAEITSPPEDRRDGEKLYHLMPLSEVQEMAPFMSWQEYFSDAMRTSQRKVTGKDMVVVYAPEYLGKLSAIVTNYTLTRKGKIILNNYLVWQTVRSLTACLSKAFRDAYKGLRKALVGSEGGEEPWRYCVTDTNNVLGFAIGAMFVREVFHGNSKPMAEEMINEVRNAFKSNLQNLTWMDTETQEAAKSKADAITDMIGFPNYILNPDQLDDKYKDLDIRQYEYFENNLRVNQYNLRRNVEKLDQPVNKTRWGMTPPTVNAYYTPTKNQIVFPAGILQAPFYDIDHPRSLNFGGMGVVMGHELTHAFDDQGREYDQNGNLHQWWNNKTIAKFKERTECVVDQYSNYEVNNKHLNGRQTLGENIADNGGLKAAYHAYLKWASTHHEELPIPGLNLTHRQLFFLSFAQVWCSSSTDEATNLQIEKDPHSPPQFRVIGPLSNLPEFSQEFSCPVGSKMNPKNKCEVW</sequence>
<evidence type="ECO:0000259" key="10">
    <source>
        <dbReference type="Pfam" id="PF01431"/>
    </source>
</evidence>
<evidence type="ECO:0000256" key="1">
    <source>
        <dbReference type="ARBA" id="ARBA00001947"/>
    </source>
</evidence>
<dbReference type="InterPro" id="IPR018497">
    <property type="entry name" value="Peptidase_M13_C"/>
</dbReference>
<reference evidence="12 13" key="1">
    <citation type="journal article" date="2014" name="Nat. Commun.">
        <title>Molecular traces of alternative social organization in a termite genome.</title>
        <authorList>
            <person name="Terrapon N."/>
            <person name="Li C."/>
            <person name="Robertson H.M."/>
            <person name="Ji L."/>
            <person name="Meng X."/>
            <person name="Booth W."/>
            <person name="Chen Z."/>
            <person name="Childers C.P."/>
            <person name="Glastad K.M."/>
            <person name="Gokhale K."/>
            <person name="Gowin J."/>
            <person name="Gronenberg W."/>
            <person name="Hermansen R.A."/>
            <person name="Hu H."/>
            <person name="Hunt B.G."/>
            <person name="Huylmans A.K."/>
            <person name="Khalil S.M."/>
            <person name="Mitchell R.D."/>
            <person name="Munoz-Torres M.C."/>
            <person name="Mustard J.A."/>
            <person name="Pan H."/>
            <person name="Reese J.T."/>
            <person name="Scharf M.E."/>
            <person name="Sun F."/>
            <person name="Vogel H."/>
            <person name="Xiao J."/>
            <person name="Yang W."/>
            <person name="Yang Z."/>
            <person name="Yang Z."/>
            <person name="Zhou J."/>
            <person name="Zhu J."/>
            <person name="Brent C.S."/>
            <person name="Elsik C.G."/>
            <person name="Goodisman M.A."/>
            <person name="Liberles D.A."/>
            <person name="Roe R.M."/>
            <person name="Vargo E.L."/>
            <person name="Vilcinskas A."/>
            <person name="Wang J."/>
            <person name="Bornberg-Bauer E."/>
            <person name="Korb J."/>
            <person name="Zhang G."/>
            <person name="Liebig J."/>
        </authorList>
    </citation>
    <scope>NUCLEOTIDE SEQUENCE [LARGE SCALE GENOMIC DNA]</scope>
    <source>
        <tissue evidence="12">Whole organism</tissue>
    </source>
</reference>
<evidence type="ECO:0000256" key="3">
    <source>
        <dbReference type="ARBA" id="ARBA00007357"/>
    </source>
</evidence>
<keyword evidence="13" id="KW-1185">Reference proteome</keyword>
<dbReference type="STRING" id="136037.A0A067REZ8"/>
<dbReference type="OMA" id="FGWAQVW"/>
<dbReference type="PANTHER" id="PTHR11733">
    <property type="entry name" value="ZINC METALLOPROTEASE FAMILY M13 NEPRILYSIN-RELATED"/>
    <property type="match status" value="1"/>
</dbReference>
<dbReference type="AlphaFoldDB" id="A0A067REZ8"/>
<evidence type="ECO:0000259" key="11">
    <source>
        <dbReference type="Pfam" id="PF05649"/>
    </source>
</evidence>
<dbReference type="PANTHER" id="PTHR11733:SF167">
    <property type="entry name" value="FI17812P1-RELATED"/>
    <property type="match status" value="1"/>
</dbReference>
<evidence type="ECO:0000313" key="12">
    <source>
        <dbReference type="EMBL" id="KDR21598.1"/>
    </source>
</evidence>
<dbReference type="PRINTS" id="PR00786">
    <property type="entry name" value="NEPRILYSIN"/>
</dbReference>
<dbReference type="Gene3D" id="1.10.1380.10">
    <property type="entry name" value="Neutral endopeptidase , domain2"/>
    <property type="match status" value="1"/>
</dbReference>
<dbReference type="EMBL" id="KK852548">
    <property type="protein sequence ID" value="KDR21598.1"/>
    <property type="molecule type" value="Genomic_DNA"/>
</dbReference>
<name>A0A067REZ8_ZOONE</name>
<keyword evidence="9" id="KW-1133">Transmembrane helix</keyword>
<dbReference type="SUPFAM" id="SSF55486">
    <property type="entry name" value="Metalloproteases ('zincins'), catalytic domain"/>
    <property type="match status" value="1"/>
</dbReference>
<dbReference type="InterPro" id="IPR000718">
    <property type="entry name" value="Peptidase_M13"/>
</dbReference>
<feature type="domain" description="Peptidase M13 C-terminal" evidence="10">
    <location>
        <begin position="575"/>
        <end position="778"/>
    </location>
</feature>
<keyword evidence="6" id="KW-0378">Hydrolase</keyword>
<dbReference type="GO" id="GO:0004222">
    <property type="term" value="F:metalloendopeptidase activity"/>
    <property type="evidence" value="ECO:0007669"/>
    <property type="project" value="InterPro"/>
</dbReference>
<dbReference type="InParanoid" id="A0A067REZ8"/>
<organism evidence="12 13">
    <name type="scientific">Zootermopsis nevadensis</name>
    <name type="common">Dampwood termite</name>
    <dbReference type="NCBI Taxonomy" id="136037"/>
    <lineage>
        <taxon>Eukaryota</taxon>
        <taxon>Metazoa</taxon>
        <taxon>Ecdysozoa</taxon>
        <taxon>Arthropoda</taxon>
        <taxon>Hexapoda</taxon>
        <taxon>Insecta</taxon>
        <taxon>Pterygota</taxon>
        <taxon>Neoptera</taxon>
        <taxon>Polyneoptera</taxon>
        <taxon>Dictyoptera</taxon>
        <taxon>Blattodea</taxon>
        <taxon>Blattoidea</taxon>
        <taxon>Termitoidae</taxon>
        <taxon>Termopsidae</taxon>
        <taxon>Zootermopsis</taxon>
    </lineage>
</organism>
<evidence type="ECO:0000256" key="2">
    <source>
        <dbReference type="ARBA" id="ARBA00004401"/>
    </source>
</evidence>
<keyword evidence="9" id="KW-0472">Membrane</keyword>
<gene>
    <name evidence="12" type="ORF">L798_03553</name>
</gene>
<keyword evidence="7" id="KW-0862">Zinc</keyword>
<evidence type="ECO:0000256" key="4">
    <source>
        <dbReference type="ARBA" id="ARBA00022670"/>
    </source>
</evidence>
<comment type="subcellular location">
    <subcellularLocation>
        <location evidence="2">Cell membrane</location>
        <topology evidence="2">Single-pass type II membrane protein</topology>
    </subcellularLocation>
</comment>
<evidence type="ECO:0000256" key="6">
    <source>
        <dbReference type="ARBA" id="ARBA00022801"/>
    </source>
</evidence>
<feature type="domain" description="Peptidase M13 N-terminal" evidence="11">
    <location>
        <begin position="117"/>
        <end position="516"/>
    </location>
</feature>
<keyword evidence="5" id="KW-0479">Metal-binding</keyword>
<comment type="cofactor">
    <cofactor evidence="1">
        <name>Zn(2+)</name>
        <dbReference type="ChEBI" id="CHEBI:29105"/>
    </cofactor>
</comment>
<dbReference type="GO" id="GO:0005886">
    <property type="term" value="C:plasma membrane"/>
    <property type="evidence" value="ECO:0007669"/>
    <property type="project" value="UniProtKB-SubCell"/>
</dbReference>
<dbReference type="Pfam" id="PF01431">
    <property type="entry name" value="Peptidase_M13"/>
    <property type="match status" value="1"/>
</dbReference>
<evidence type="ECO:0000313" key="13">
    <source>
        <dbReference type="Proteomes" id="UP000027135"/>
    </source>
</evidence>
<feature type="transmembrane region" description="Helical" evidence="9">
    <location>
        <begin position="51"/>
        <end position="72"/>
    </location>
</feature>
<comment type="similarity">
    <text evidence="3">Belongs to the peptidase M13 family.</text>
</comment>